<dbReference type="NCBIfam" id="NF006743">
    <property type="entry name" value="PRK09270.1-2"/>
    <property type="match status" value="1"/>
</dbReference>
<reference evidence="2" key="2">
    <citation type="submission" date="2021-01" db="EMBL/GenBank/DDBJ databases">
        <authorList>
            <person name="Mieszkin S."/>
            <person name="Pouder E."/>
            <person name="Alain K."/>
        </authorList>
    </citation>
    <scope>NUCLEOTIDE SEQUENCE</scope>
    <source>
        <strain evidence="2">HW T2.11</strain>
    </source>
</reference>
<evidence type="ECO:0000259" key="1">
    <source>
        <dbReference type="Pfam" id="PF00485"/>
    </source>
</evidence>
<sequence>MIAGASTTLPPDLRQRAERLLNKGGRRLLGLAGTPGAGKSTLAALLADALGDRAMVVPMDGFHLANAELKRLGRAERKGAPDTFDAFGYRALLARLRHPARGETVYAPAFHREIEEPIAGEIPVGPDVQLIISEGNYLLLDTDPWTPVAALFDECWFVDVPLEEQKRRLVERHMRYGRSREAAEAWVENTDAPNARLIQTSRARADLILPWV</sequence>
<gene>
    <name evidence="2" type="ORF">ASILVAE211_20950</name>
</gene>
<organism evidence="2 3">
    <name type="scientific">Acidisoma silvae</name>
    <dbReference type="NCBI Taxonomy" id="2802396"/>
    <lineage>
        <taxon>Bacteria</taxon>
        <taxon>Pseudomonadati</taxon>
        <taxon>Pseudomonadota</taxon>
        <taxon>Alphaproteobacteria</taxon>
        <taxon>Acetobacterales</taxon>
        <taxon>Acidocellaceae</taxon>
        <taxon>Acidisoma</taxon>
    </lineage>
</organism>
<reference evidence="2" key="1">
    <citation type="journal article" date="2021" name="Microorganisms">
        <title>Acidisoma silvae sp. nov. and Acidisomacellulosilytica sp. nov., Two Acidophilic Bacteria Isolated from Decaying Wood, Hydrolyzing Cellulose and Producing Poly-3-hydroxybutyrate.</title>
        <authorList>
            <person name="Mieszkin S."/>
            <person name="Pouder E."/>
            <person name="Uroz S."/>
            <person name="Simon-Colin C."/>
            <person name="Alain K."/>
        </authorList>
    </citation>
    <scope>NUCLEOTIDE SEQUENCE</scope>
    <source>
        <strain evidence="2">HW T2.11</strain>
    </source>
</reference>
<dbReference type="Gene3D" id="3.40.50.300">
    <property type="entry name" value="P-loop containing nucleotide triphosphate hydrolases"/>
    <property type="match status" value="2"/>
</dbReference>
<dbReference type="GO" id="GO:0005524">
    <property type="term" value="F:ATP binding"/>
    <property type="evidence" value="ECO:0007669"/>
    <property type="project" value="InterPro"/>
</dbReference>
<feature type="domain" description="Phosphoribulokinase/uridine kinase" evidence="1">
    <location>
        <begin position="29"/>
        <end position="210"/>
    </location>
</feature>
<dbReference type="InterPro" id="IPR006083">
    <property type="entry name" value="PRK/URK"/>
</dbReference>
<keyword evidence="2" id="KW-0808">Transferase</keyword>
<name>A0A963YV56_9PROT</name>
<dbReference type="SUPFAM" id="SSF52540">
    <property type="entry name" value="P-loop containing nucleoside triphosphate hydrolases"/>
    <property type="match status" value="1"/>
</dbReference>
<dbReference type="InterPro" id="IPR027417">
    <property type="entry name" value="P-loop_NTPase"/>
</dbReference>
<proteinExistence type="predicted"/>
<dbReference type="RefSeq" id="WP_227323324.1">
    <property type="nucleotide sequence ID" value="NZ_JAESVB010000016.1"/>
</dbReference>
<dbReference type="GO" id="GO:0016301">
    <property type="term" value="F:kinase activity"/>
    <property type="evidence" value="ECO:0007669"/>
    <property type="project" value="UniProtKB-KW"/>
</dbReference>
<dbReference type="Pfam" id="PF00485">
    <property type="entry name" value="PRK"/>
    <property type="match status" value="1"/>
</dbReference>
<accession>A0A963YV56</accession>
<keyword evidence="2" id="KW-0418">Kinase</keyword>
<dbReference type="PANTHER" id="PTHR10285">
    <property type="entry name" value="URIDINE KINASE"/>
    <property type="match status" value="1"/>
</dbReference>
<protein>
    <submittedName>
        <fullName evidence="2">Nucleoside/nucleotide kinase family protein</fullName>
    </submittedName>
</protein>
<dbReference type="EMBL" id="JAESVB010000016">
    <property type="protein sequence ID" value="MCB8877675.1"/>
    <property type="molecule type" value="Genomic_DNA"/>
</dbReference>
<evidence type="ECO:0000313" key="2">
    <source>
        <dbReference type="EMBL" id="MCB8877675.1"/>
    </source>
</evidence>
<dbReference type="Proteomes" id="UP000708298">
    <property type="component" value="Unassembled WGS sequence"/>
</dbReference>
<evidence type="ECO:0000313" key="3">
    <source>
        <dbReference type="Proteomes" id="UP000708298"/>
    </source>
</evidence>
<keyword evidence="3" id="KW-1185">Reference proteome</keyword>
<comment type="caution">
    <text evidence="2">The sequence shown here is derived from an EMBL/GenBank/DDBJ whole genome shotgun (WGS) entry which is preliminary data.</text>
</comment>
<dbReference type="AlphaFoldDB" id="A0A963YV56"/>